<gene>
    <name evidence="3" type="ORF">SAMN04488029_0132</name>
</gene>
<dbReference type="STRING" id="692418.SAMN04488029_0132"/>
<keyword evidence="1" id="KW-0175">Coiled coil</keyword>
<accession>A0A1W2G546</accession>
<name>A0A1W2G546_REIFA</name>
<dbReference type="RefSeq" id="WP_084370494.1">
    <property type="nucleotide sequence ID" value="NZ_FWYF01000001.1"/>
</dbReference>
<dbReference type="EMBL" id="FWYF01000001">
    <property type="protein sequence ID" value="SMD31795.1"/>
    <property type="molecule type" value="Genomic_DNA"/>
</dbReference>
<sequence>MRELSKFIDEQKKYFKESVPTIVWDDDRWDVSHWIPNRGVDRYIIFQPIKSKLIKSRNICKIIPLEFSEFMKALAVYMHRSRKTGFMSVRNYVNELRRMYSLVLFIRGESAPSLLSNWHFEQLLRTRKEENYKNIYNSAANIKLIADLIDRLNICETKINFQHGLKSKHHHNSLKSNIVSNDNERDIDKLPSLEFFQAYAYCTNNPINENEEILLRTIDLLIALGQRGNEVTVIPYDCIIEKYNYTDSGEIINDGHGKPIMTYGLKYFSEKNFEPKIHYLSDIDWPFAKRAIDRLKILTKEARNVALFQEGNPDRIWEIKPDSIISDTEISKYLQFKTFLNLHTYLRRKGVYKVSSDADHDRNEKFSSNRFYNYRYYYRAGDIENVLKNDLPDHFDFRSKFDSKVETVLKTSEILSIRFNGAFQFKIRGSHLKKIFPHRTTLPEINGALGSKSVYQTIFERRNLTEKDGTRLGATSHSFRHWRNTIYQLTGMSDVQQALALGRNDISQNKYYQHETLKEKTENHRNFLRFNNNQEKITYLQKGIKNGTIKGSITNLYEKIRKEQSARDADEFLTIHANSLHITPFGGCTHDFSQNPCLKHLQCWNGCSHLHRTGTENETRRLTELLGSLEKLKEKQAKELQEGSVWTSDLNSKISNLRKVLDNDTIDNSKKPYQVFPDSQYMQNIGKDKTSSTTDD</sequence>
<dbReference type="Proteomes" id="UP000192472">
    <property type="component" value="Unassembled WGS sequence"/>
</dbReference>
<dbReference type="AlphaFoldDB" id="A0A1W2G546"/>
<evidence type="ECO:0000256" key="2">
    <source>
        <dbReference type="SAM" id="MobiDB-lite"/>
    </source>
</evidence>
<feature type="coiled-coil region" evidence="1">
    <location>
        <begin position="615"/>
        <end position="642"/>
    </location>
</feature>
<organism evidence="3 4">
    <name type="scientific">Reichenbachiella faecimaris</name>
    <dbReference type="NCBI Taxonomy" id="692418"/>
    <lineage>
        <taxon>Bacteria</taxon>
        <taxon>Pseudomonadati</taxon>
        <taxon>Bacteroidota</taxon>
        <taxon>Cytophagia</taxon>
        <taxon>Cytophagales</taxon>
        <taxon>Reichenbachiellaceae</taxon>
        <taxon>Reichenbachiella</taxon>
    </lineage>
</organism>
<protein>
    <submittedName>
        <fullName evidence="3">Uncharacterized protein</fullName>
    </submittedName>
</protein>
<dbReference type="OrthoDB" id="1490038at2"/>
<proteinExistence type="predicted"/>
<keyword evidence="4" id="KW-1185">Reference proteome</keyword>
<evidence type="ECO:0000313" key="3">
    <source>
        <dbReference type="EMBL" id="SMD31795.1"/>
    </source>
</evidence>
<reference evidence="3 4" key="1">
    <citation type="submission" date="2017-04" db="EMBL/GenBank/DDBJ databases">
        <authorList>
            <person name="Afonso C.L."/>
            <person name="Miller P.J."/>
            <person name="Scott M.A."/>
            <person name="Spackman E."/>
            <person name="Goraichik I."/>
            <person name="Dimitrov K.M."/>
            <person name="Suarez D.L."/>
            <person name="Swayne D.E."/>
        </authorList>
    </citation>
    <scope>NUCLEOTIDE SEQUENCE [LARGE SCALE GENOMIC DNA]</scope>
    <source>
        <strain evidence="3 4">DSM 26133</strain>
    </source>
</reference>
<feature type="region of interest" description="Disordered" evidence="2">
    <location>
        <begin position="667"/>
        <end position="696"/>
    </location>
</feature>
<evidence type="ECO:0000256" key="1">
    <source>
        <dbReference type="SAM" id="Coils"/>
    </source>
</evidence>
<evidence type="ECO:0000313" key="4">
    <source>
        <dbReference type="Proteomes" id="UP000192472"/>
    </source>
</evidence>